<reference evidence="3 4" key="1">
    <citation type="submission" date="2016-05" db="EMBL/GenBank/DDBJ databases">
        <title>A degradative enzymes factory behind the ericoid mycorrhizal symbiosis.</title>
        <authorList>
            <consortium name="DOE Joint Genome Institute"/>
            <person name="Martino E."/>
            <person name="Morin E."/>
            <person name="Grelet G."/>
            <person name="Kuo A."/>
            <person name="Kohler A."/>
            <person name="Daghino S."/>
            <person name="Barry K."/>
            <person name="Choi C."/>
            <person name="Cichocki N."/>
            <person name="Clum A."/>
            <person name="Copeland A."/>
            <person name="Hainaut M."/>
            <person name="Haridas S."/>
            <person name="Labutti K."/>
            <person name="Lindquist E."/>
            <person name="Lipzen A."/>
            <person name="Khouja H.-R."/>
            <person name="Murat C."/>
            <person name="Ohm R."/>
            <person name="Olson A."/>
            <person name="Spatafora J."/>
            <person name="Veneault-Fourrey C."/>
            <person name="Henrissat B."/>
            <person name="Grigoriev I."/>
            <person name="Martin F."/>
            <person name="Perotto S."/>
        </authorList>
    </citation>
    <scope>NUCLEOTIDE SEQUENCE [LARGE SCALE GENOMIC DNA]</scope>
    <source>
        <strain evidence="3 4">UAMH 7357</strain>
    </source>
</reference>
<evidence type="ECO:0000256" key="1">
    <source>
        <dbReference type="SAM" id="MobiDB-lite"/>
    </source>
</evidence>
<gene>
    <name evidence="3" type="ORF">NA56DRAFT_621612</name>
</gene>
<feature type="compositionally biased region" description="Acidic residues" evidence="1">
    <location>
        <begin position="492"/>
        <end position="502"/>
    </location>
</feature>
<proteinExistence type="predicted"/>
<feature type="region of interest" description="Disordered" evidence="1">
    <location>
        <begin position="433"/>
        <end position="502"/>
    </location>
</feature>
<name>A0A2J6QD79_9HELO</name>
<dbReference type="OrthoDB" id="2126185at2759"/>
<feature type="transmembrane region" description="Helical" evidence="2">
    <location>
        <begin position="12"/>
        <end position="37"/>
    </location>
</feature>
<sequence>MAPVELQTRASYVPTGILATHIFAVGYLSVVIIRTMYRSYMVLPPSSATRYREPLRQGYVHAFSLLALVSLAAAAYFGVTFSSLSYQVWATERGVELPTSIFGDNGALRGGEHPGRLEIVRWLNDTPLYRDALEIVAEKARYFWWGQQINLALVSWSTFLAIEGQRRKIPNLWAFLALAQMVNLSYAQNLFFVTILLTPVPLPENVRDLTRSSVPSWGRYAQFVARIFPPKPEGFVPKSALYVLLLVSSFGATFLIPYASNTPSFMTVSLLSRALPFSFLALPYVIPESWGIVHDHPHDTHSTYTTLFRTISTISSLLHIKSSFLALFNNTPESTYYRHNLLHPFKEEHRSALNRGSTALSRVFGAVLEHPAISAFGCDVLLSGLSLGIWAAIRGLDPADMLASSVPFLLQKAKELEDVSIGIKEEAEKAVTQIEATPATRRRGRPKVSENNTPDIDEPIQVSTPKRRGRPSRKALNSGDDADDAYQPADNDQLEGDENAEEDWEAGALAWGLTTAGGLGMGSAAIYGAEVIAR</sequence>
<feature type="transmembrane region" description="Helical" evidence="2">
    <location>
        <begin position="58"/>
        <end position="79"/>
    </location>
</feature>
<keyword evidence="2" id="KW-0812">Transmembrane</keyword>
<evidence type="ECO:0000313" key="4">
    <source>
        <dbReference type="Proteomes" id="UP000235672"/>
    </source>
</evidence>
<dbReference type="EMBL" id="KZ613473">
    <property type="protein sequence ID" value="PMD24230.1"/>
    <property type="molecule type" value="Genomic_DNA"/>
</dbReference>
<accession>A0A2J6QD79</accession>
<keyword evidence="2" id="KW-1133">Transmembrane helix</keyword>
<dbReference type="Proteomes" id="UP000235672">
    <property type="component" value="Unassembled WGS sequence"/>
</dbReference>
<evidence type="ECO:0000256" key="2">
    <source>
        <dbReference type="SAM" id="Phobius"/>
    </source>
</evidence>
<dbReference type="AlphaFoldDB" id="A0A2J6QD79"/>
<keyword evidence="4" id="KW-1185">Reference proteome</keyword>
<protein>
    <submittedName>
        <fullName evidence="3">Uncharacterized protein</fullName>
    </submittedName>
</protein>
<organism evidence="3 4">
    <name type="scientific">Hyaloscypha hepaticicola</name>
    <dbReference type="NCBI Taxonomy" id="2082293"/>
    <lineage>
        <taxon>Eukaryota</taxon>
        <taxon>Fungi</taxon>
        <taxon>Dikarya</taxon>
        <taxon>Ascomycota</taxon>
        <taxon>Pezizomycotina</taxon>
        <taxon>Leotiomycetes</taxon>
        <taxon>Helotiales</taxon>
        <taxon>Hyaloscyphaceae</taxon>
        <taxon>Hyaloscypha</taxon>
    </lineage>
</organism>
<keyword evidence="2" id="KW-0472">Membrane</keyword>
<evidence type="ECO:0000313" key="3">
    <source>
        <dbReference type="EMBL" id="PMD24230.1"/>
    </source>
</evidence>